<evidence type="ECO:0000313" key="3">
    <source>
        <dbReference type="EMBL" id="OCL04974.1"/>
    </source>
</evidence>
<evidence type="ECO:0000256" key="1">
    <source>
        <dbReference type="ARBA" id="ARBA00022801"/>
    </source>
</evidence>
<sequence>MTAPQGNPEWLAFGTINPEFAEGIANAPTPAAAMPDIKSMREASAARRETLQAARGTADSAGVIERDLSIPVRDGTRIRARSYSPEAADAGGRKESERPLVVMLHGGGFCIGTLELEETNCRLFAKEHGCVVVSAEYRKAPENPFPVPVEDAWDAVQWAASNASSLSANPSVGFIVGGTSAGGNLSAAIGLLARDLPLSPPLTGLLLIIPAVTDFRAIPARFAPLIASYEQNRDAPILDQKAVDTFMTNYNPDINSPLFNVLSAGADKEKNAFKGLPPTVFQICGLDPLRDEALVYEQVLREEAGVKTKLYVYPGVPHGFWGFLPDWHVSKAFVRDTVEGMGWLLKEAHK</sequence>
<name>A0A8E2EUA0_9PEZI</name>
<dbReference type="Pfam" id="PF07859">
    <property type="entry name" value="Abhydrolase_3"/>
    <property type="match status" value="1"/>
</dbReference>
<dbReference type="SUPFAM" id="SSF53474">
    <property type="entry name" value="alpha/beta-Hydrolases"/>
    <property type="match status" value="1"/>
</dbReference>
<evidence type="ECO:0000313" key="4">
    <source>
        <dbReference type="Proteomes" id="UP000250140"/>
    </source>
</evidence>
<dbReference type="InterPro" id="IPR029058">
    <property type="entry name" value="AB_hydrolase_fold"/>
</dbReference>
<dbReference type="GO" id="GO:0016787">
    <property type="term" value="F:hydrolase activity"/>
    <property type="evidence" value="ECO:0007669"/>
    <property type="project" value="UniProtKB-KW"/>
</dbReference>
<dbReference type="EMBL" id="KV750393">
    <property type="protein sequence ID" value="OCL04974.1"/>
    <property type="molecule type" value="Genomic_DNA"/>
</dbReference>
<dbReference type="AlphaFoldDB" id="A0A8E2EUA0"/>
<dbReference type="Gene3D" id="3.40.50.1820">
    <property type="entry name" value="alpha/beta hydrolase"/>
    <property type="match status" value="1"/>
</dbReference>
<protein>
    <recommendedName>
        <fullName evidence="2">Alpha/beta hydrolase fold-3 domain-containing protein</fullName>
    </recommendedName>
</protein>
<reference evidence="3 4" key="1">
    <citation type="journal article" date="2016" name="Nat. Commun.">
        <title>Ectomycorrhizal ecology is imprinted in the genome of the dominant symbiotic fungus Cenococcum geophilum.</title>
        <authorList>
            <consortium name="DOE Joint Genome Institute"/>
            <person name="Peter M."/>
            <person name="Kohler A."/>
            <person name="Ohm R.A."/>
            <person name="Kuo A."/>
            <person name="Krutzmann J."/>
            <person name="Morin E."/>
            <person name="Arend M."/>
            <person name="Barry K.W."/>
            <person name="Binder M."/>
            <person name="Choi C."/>
            <person name="Clum A."/>
            <person name="Copeland A."/>
            <person name="Grisel N."/>
            <person name="Haridas S."/>
            <person name="Kipfer T."/>
            <person name="LaButti K."/>
            <person name="Lindquist E."/>
            <person name="Lipzen A."/>
            <person name="Maire R."/>
            <person name="Meier B."/>
            <person name="Mihaltcheva S."/>
            <person name="Molinier V."/>
            <person name="Murat C."/>
            <person name="Poggeler S."/>
            <person name="Quandt C.A."/>
            <person name="Sperisen C."/>
            <person name="Tritt A."/>
            <person name="Tisserant E."/>
            <person name="Crous P.W."/>
            <person name="Henrissat B."/>
            <person name="Nehls U."/>
            <person name="Egli S."/>
            <person name="Spatafora J.W."/>
            <person name="Grigoriev I.V."/>
            <person name="Martin F.M."/>
        </authorList>
    </citation>
    <scope>NUCLEOTIDE SEQUENCE [LARGE SCALE GENOMIC DNA]</scope>
    <source>
        <strain evidence="3 4">CBS 207.34</strain>
    </source>
</reference>
<gene>
    <name evidence="3" type="ORF">AOQ84DRAFT_105538</name>
</gene>
<dbReference type="PANTHER" id="PTHR48081:SF8">
    <property type="entry name" value="ALPHA_BETA HYDROLASE FOLD-3 DOMAIN-CONTAINING PROTEIN-RELATED"/>
    <property type="match status" value="1"/>
</dbReference>
<evidence type="ECO:0000259" key="2">
    <source>
        <dbReference type="Pfam" id="PF07859"/>
    </source>
</evidence>
<dbReference type="Proteomes" id="UP000250140">
    <property type="component" value="Unassembled WGS sequence"/>
</dbReference>
<keyword evidence="1" id="KW-0378">Hydrolase</keyword>
<accession>A0A8E2EUA0</accession>
<dbReference type="InterPro" id="IPR013094">
    <property type="entry name" value="AB_hydrolase_3"/>
</dbReference>
<dbReference type="PANTHER" id="PTHR48081">
    <property type="entry name" value="AB HYDROLASE SUPERFAMILY PROTEIN C4A8.06C"/>
    <property type="match status" value="1"/>
</dbReference>
<keyword evidence="4" id="KW-1185">Reference proteome</keyword>
<feature type="domain" description="Alpha/beta hydrolase fold-3" evidence="2">
    <location>
        <begin position="101"/>
        <end position="321"/>
    </location>
</feature>
<dbReference type="InterPro" id="IPR050300">
    <property type="entry name" value="GDXG_lipolytic_enzyme"/>
</dbReference>
<proteinExistence type="predicted"/>
<dbReference type="OrthoDB" id="408631at2759"/>
<organism evidence="3 4">
    <name type="scientific">Glonium stellatum</name>
    <dbReference type="NCBI Taxonomy" id="574774"/>
    <lineage>
        <taxon>Eukaryota</taxon>
        <taxon>Fungi</taxon>
        <taxon>Dikarya</taxon>
        <taxon>Ascomycota</taxon>
        <taxon>Pezizomycotina</taxon>
        <taxon>Dothideomycetes</taxon>
        <taxon>Pleosporomycetidae</taxon>
        <taxon>Gloniales</taxon>
        <taxon>Gloniaceae</taxon>
        <taxon>Glonium</taxon>
    </lineage>
</organism>